<feature type="region of interest" description="Disordered" evidence="1">
    <location>
        <begin position="1"/>
        <end position="22"/>
    </location>
</feature>
<dbReference type="RefSeq" id="WP_169453203.1">
    <property type="nucleotide sequence ID" value="NZ_CP051774.1"/>
</dbReference>
<evidence type="ECO:0000256" key="1">
    <source>
        <dbReference type="SAM" id="MobiDB-lite"/>
    </source>
</evidence>
<reference evidence="2 3" key="1">
    <citation type="submission" date="2020-04" db="EMBL/GenBank/DDBJ databases">
        <title>Luteolibacter sp. G-1-1-1 isolated from soil.</title>
        <authorList>
            <person name="Dahal R.H."/>
        </authorList>
    </citation>
    <scope>NUCLEOTIDE SEQUENCE [LARGE SCALE GENOMIC DNA]</scope>
    <source>
        <strain evidence="2 3">G-1-1-1</strain>
    </source>
</reference>
<evidence type="ECO:0000313" key="3">
    <source>
        <dbReference type="Proteomes" id="UP000501812"/>
    </source>
</evidence>
<keyword evidence="3" id="KW-1185">Reference proteome</keyword>
<dbReference type="KEGG" id="luo:HHL09_04040"/>
<evidence type="ECO:0000313" key="2">
    <source>
        <dbReference type="EMBL" id="QJE94982.1"/>
    </source>
</evidence>
<name>A0A858RE19_9BACT</name>
<gene>
    <name evidence="2" type="ORF">HHL09_04040</name>
</gene>
<dbReference type="Proteomes" id="UP000501812">
    <property type="component" value="Chromosome"/>
</dbReference>
<protein>
    <submittedName>
        <fullName evidence="2">Uncharacterized protein</fullName>
    </submittedName>
</protein>
<accession>A0A858RE19</accession>
<dbReference type="EMBL" id="CP051774">
    <property type="protein sequence ID" value="QJE94982.1"/>
    <property type="molecule type" value="Genomic_DNA"/>
</dbReference>
<dbReference type="AlphaFoldDB" id="A0A858RE19"/>
<proteinExistence type="predicted"/>
<sequence>MPTTTTEISLKGKTPPRRSQKLVTEYQVPESVWGQLAGKAFTDEQALECVRKHGRLTEEFCSWHLVQGLRSDSSPGLALFWDKTGLSHNGHRTDPPNYEVSFLDASHRSIPASKWPDFLKQQEELREEALR</sequence>
<organism evidence="2 3">
    <name type="scientific">Luteolibacter luteus</name>
    <dbReference type="NCBI Taxonomy" id="2728835"/>
    <lineage>
        <taxon>Bacteria</taxon>
        <taxon>Pseudomonadati</taxon>
        <taxon>Verrucomicrobiota</taxon>
        <taxon>Verrucomicrobiia</taxon>
        <taxon>Verrucomicrobiales</taxon>
        <taxon>Verrucomicrobiaceae</taxon>
        <taxon>Luteolibacter</taxon>
    </lineage>
</organism>